<feature type="domain" description="PKD-like" evidence="3">
    <location>
        <begin position="642"/>
        <end position="717"/>
    </location>
</feature>
<reference evidence="4 5" key="1">
    <citation type="submission" date="2024-05" db="EMBL/GenBank/DDBJ databases">
        <authorList>
            <person name="Duchaud E."/>
        </authorList>
    </citation>
    <scope>NUCLEOTIDE SEQUENCE [LARGE SCALE GENOMIC DNA]</scope>
    <source>
        <strain evidence="4">Ena-SAMPLE-TAB-13-05-2024-13:56:06:370-140305</strain>
    </source>
</reference>
<evidence type="ECO:0000256" key="1">
    <source>
        <dbReference type="ARBA" id="ARBA00022729"/>
    </source>
</evidence>
<keyword evidence="5" id="KW-1185">Reference proteome</keyword>
<evidence type="ECO:0000259" key="3">
    <source>
        <dbReference type="Pfam" id="PF19408"/>
    </source>
</evidence>
<keyword evidence="1" id="KW-0732">Signal</keyword>
<dbReference type="Pfam" id="PF18962">
    <property type="entry name" value="Por_Secre_tail"/>
    <property type="match status" value="1"/>
</dbReference>
<dbReference type="InterPro" id="IPR045829">
    <property type="entry name" value="PKD_6"/>
</dbReference>
<comment type="caution">
    <text evidence="4">The sequence shown here is derived from an EMBL/GenBank/DDBJ whole genome shotgun (WGS) entry which is preliminary data.</text>
</comment>
<dbReference type="Pfam" id="PF19408">
    <property type="entry name" value="PKD_6"/>
    <property type="match status" value="1"/>
</dbReference>
<gene>
    <name evidence="4" type="ORF">T190115A13A_130018</name>
</gene>
<name>A0ABM9PHR2_9FLAO</name>
<evidence type="ECO:0000313" key="5">
    <source>
        <dbReference type="Proteomes" id="UP001497602"/>
    </source>
</evidence>
<proteinExistence type="predicted"/>
<sequence>MFYKKEMETIKQNNNQMKKQLHFFFKKEKNKTRMAMRFKMLLLALFLAFNASGQEITIAPEDTTYYCNSTITLIAPYDANHNFQWTVISGAAKLKEVGSDVDGTGVLNVNGNNKVAVTVSGEATVGVTCTDASCNPPQLFKIDLKPSVGGLNPKITVSEGGVNQPNGIQTENPWICLGGKPTDPYQVVTVKNKTPFGIFWSITGGAKKVTDTYEKVGEDYVAIVTIESDGTPNKGFIRAFMSDQCGNFNCGGSGTGINWEILKNIVPEVINGVTCLRDNNLDSSKSTVYSVPDAIAGNAVFKWDLLDDEGGLVDANHPDYSKFGIESTVIYGNSATVTYKNGFKPSEVGNFKIRVTNLGCKDSYGEVAYEREITVSPETPKVMQETYCAEAIVGARETLAISNADPDLDYTWSIQGDVDWEVIKEGNGSSVDVKFNDIKSGVLVVKAANKNEVGCESSGTIVYINRTGGEVVVSGPTCIQRGTKEAFSFTASPFGQFKWEVTPALPSNWSIVNNGNILTITPPENGVNVTGNYIVKASLQGCEDDDTASFNFEFGPEKPIIVGETCVVAGTDNEYEIVSEGASVADIKITMADGNITTKRISLPGLINVTAPNEDFKIETITYSASNCASLSSESIIKVKPTAVITRGNQVCGDNPEITFTASTSGIVTSYVWKFPSSWTRVRGGGITNNSITVKLNGGAGEISVVPTNKGCSGDKAALDVIGNPLDVEYGKIENSSFINTFVLETRKVLDVNIRFHTDEPTNCSAGGIEMYSGETIIQGDKIKVEIPYIVRNQDRWFTFSVKDPETGCEKCYPPVRVGSLSTIGSGENSGRNENMKNAKINKSFKLFPNPVKDKLSIEVPNTDKILNLMMFDINGKLILQKRKLSDKEVLDVSNYSKGIYYLYMQTLKSGLGMKKVILE</sequence>
<dbReference type="NCBIfam" id="TIGR04183">
    <property type="entry name" value="Por_Secre_tail"/>
    <property type="match status" value="1"/>
</dbReference>
<evidence type="ECO:0000313" key="4">
    <source>
        <dbReference type="EMBL" id="CAL2105143.1"/>
    </source>
</evidence>
<evidence type="ECO:0000259" key="2">
    <source>
        <dbReference type="Pfam" id="PF18962"/>
    </source>
</evidence>
<feature type="domain" description="Secretion system C-terminal sorting" evidence="2">
    <location>
        <begin position="847"/>
        <end position="918"/>
    </location>
</feature>
<protein>
    <submittedName>
        <fullName evidence="4">Por_Secre_tail domain-containing protein</fullName>
    </submittedName>
</protein>
<dbReference type="InterPro" id="IPR026444">
    <property type="entry name" value="Secre_tail"/>
</dbReference>
<organism evidence="4 5">
    <name type="scientific">Tenacibaculum vairaonense</name>
    <dbReference type="NCBI Taxonomy" id="3137860"/>
    <lineage>
        <taxon>Bacteria</taxon>
        <taxon>Pseudomonadati</taxon>
        <taxon>Bacteroidota</taxon>
        <taxon>Flavobacteriia</taxon>
        <taxon>Flavobacteriales</taxon>
        <taxon>Flavobacteriaceae</taxon>
        <taxon>Tenacibaculum</taxon>
    </lineage>
</organism>
<accession>A0ABM9PHR2</accession>
<dbReference type="Proteomes" id="UP001497602">
    <property type="component" value="Unassembled WGS sequence"/>
</dbReference>
<dbReference type="EMBL" id="CAXJRC010000004">
    <property type="protein sequence ID" value="CAL2105143.1"/>
    <property type="molecule type" value="Genomic_DNA"/>
</dbReference>